<dbReference type="EMBL" id="JBHSEI010000015">
    <property type="protein sequence ID" value="MFC4640238.1"/>
    <property type="molecule type" value="Genomic_DNA"/>
</dbReference>
<feature type="transmembrane region" description="Helical" evidence="3">
    <location>
        <begin position="241"/>
        <end position="259"/>
    </location>
</feature>
<feature type="region of interest" description="Disordered" evidence="2">
    <location>
        <begin position="42"/>
        <end position="125"/>
    </location>
</feature>
<keyword evidence="5" id="KW-1185">Reference proteome</keyword>
<evidence type="ECO:0000256" key="3">
    <source>
        <dbReference type="SAM" id="Phobius"/>
    </source>
</evidence>
<comment type="caution">
    <text evidence="4">The sequence shown here is derived from an EMBL/GenBank/DDBJ whole genome shotgun (WGS) entry which is preliminary data.</text>
</comment>
<feature type="transmembrane region" description="Helical" evidence="3">
    <location>
        <begin position="521"/>
        <end position="541"/>
    </location>
</feature>
<feature type="transmembrane region" description="Helical" evidence="3">
    <location>
        <begin position="361"/>
        <end position="379"/>
    </location>
</feature>
<proteinExistence type="predicted"/>
<feature type="region of interest" description="Disordered" evidence="2">
    <location>
        <begin position="975"/>
        <end position="999"/>
    </location>
</feature>
<organism evidence="4 5">
    <name type="scientific">Deinococcus hohokamensis</name>
    <dbReference type="NCBI Taxonomy" id="309883"/>
    <lineage>
        <taxon>Bacteria</taxon>
        <taxon>Thermotogati</taxon>
        <taxon>Deinococcota</taxon>
        <taxon>Deinococci</taxon>
        <taxon>Deinococcales</taxon>
        <taxon>Deinococcaceae</taxon>
        <taxon>Deinococcus</taxon>
    </lineage>
</organism>
<feature type="transmembrane region" description="Helical" evidence="3">
    <location>
        <begin position="859"/>
        <end position="880"/>
    </location>
</feature>
<protein>
    <recommendedName>
        <fullName evidence="6">DUF2339 domain-containing protein</fullName>
    </recommendedName>
</protein>
<sequence>MPFLFDLFVAVVLVTLLLRSARLERKLDEALRRLTALQQDTVAPVSPPAHPEQAPPPAAVPPFAGGTALTFPQKSSWPAPQPLARPVPERDAASPATARHLPPMPLPAAPEAAPQRPAQPRRRSWWPEIDLGAPEYSRARMSVIGGGLVIAGLAWTLRSLGLPGWTTLASVYGFAALLWLTARGIPQPVAGALRGLAYAAAALGLGGLAQQLGPGGPAVVLGGLLVLSGAMARRSIQAGEPLLAALATTGAAVSTWMLTDDLGPWSPLAMGLAGLIPALAAPRLIALLPAGPSGRPGEGAGGSPADPAASREGEHLTREASLVLTVLAAAALPAGHLVAALSHAAGLTTLAGALHLDGWGPWAWVGGSLLALATAVSLLRGAPGLPARPANVPRPEYQELGTVGAFSAAAPLVCAAGALGAGVHFKLGGALFAVLILGVAGGMLAAWAWRTQRREALAGRAAGAALAGALAGGATAGTTSLAGTAIVGLLGATSRPLAFTGLGAALAGVGLAAHSRTWARAGGALSGLSLLVAAGVMADGLASSPGLAWATAAALGGSWWLALRLSLRGWRPEAAALSLGTGLAASTLALAGPLEGAFITLLLGILLWSQPRFFGRPRQGDLGGSGPLVAGALFGLRPGWQVGTTVGGLTTASAALTGGLPSGSSGWALLLLALAGSALALIASRADPAPLPRQVADPVMETSAPGADPAAPPRSRPASPPAPLPQHAAWAATALLMVGVGSLGGAGPTAAVALALAIMAADSHLAGLRRGAWLSALALGSGAVLVGLEMIGVIIGQLWAAHEGTRSARLVEAPSPSWLPVAAWSVLGVWALLHTPTGRAGWVRWVRAQATLPPMPARVLRAPLIAAGLALAVSSLWLWVPPALADVLDGPLASLGSLGALVTGMLVALGAWRWGGVGRGGARSLWDMGVGIGAAAGLKGAALDARLYDIPRAASGLAVLVTGLALLLLAVRAPRPGKSEGSEGSEEDIGAALVTRSES</sequence>
<evidence type="ECO:0000256" key="2">
    <source>
        <dbReference type="SAM" id="MobiDB-lite"/>
    </source>
</evidence>
<keyword evidence="3" id="KW-0812">Transmembrane</keyword>
<feature type="compositionally biased region" description="Pro residues" evidence="2">
    <location>
        <begin position="45"/>
        <end position="60"/>
    </location>
</feature>
<feature type="transmembrane region" description="Helical" evidence="3">
    <location>
        <begin position="954"/>
        <end position="971"/>
    </location>
</feature>
<feature type="transmembrane region" description="Helical" evidence="3">
    <location>
        <begin position="400"/>
        <end position="421"/>
    </location>
</feature>
<keyword evidence="3" id="KW-1133">Transmembrane helix</keyword>
<keyword evidence="3" id="KW-0472">Membrane</keyword>
<feature type="transmembrane region" description="Helical" evidence="3">
    <location>
        <begin position="320"/>
        <end position="341"/>
    </location>
</feature>
<feature type="compositionally biased region" description="Pro residues" evidence="2">
    <location>
        <begin position="710"/>
        <end position="724"/>
    </location>
</feature>
<gene>
    <name evidence="4" type="ORF">ACFO0D_18060</name>
</gene>
<feature type="region of interest" description="Disordered" evidence="2">
    <location>
        <begin position="699"/>
        <end position="725"/>
    </location>
</feature>
<evidence type="ECO:0000313" key="5">
    <source>
        <dbReference type="Proteomes" id="UP001595952"/>
    </source>
</evidence>
<feature type="transmembrane region" description="Helical" evidence="3">
    <location>
        <begin position="818"/>
        <end position="838"/>
    </location>
</feature>
<feature type="compositionally biased region" description="Low complexity" evidence="2">
    <location>
        <begin position="109"/>
        <end position="118"/>
    </location>
</feature>
<reference evidence="5" key="1">
    <citation type="journal article" date="2019" name="Int. J. Syst. Evol. Microbiol.">
        <title>The Global Catalogue of Microorganisms (GCM) 10K type strain sequencing project: providing services to taxonomists for standard genome sequencing and annotation.</title>
        <authorList>
            <consortium name="The Broad Institute Genomics Platform"/>
            <consortium name="The Broad Institute Genome Sequencing Center for Infectious Disease"/>
            <person name="Wu L."/>
            <person name="Ma J."/>
        </authorList>
    </citation>
    <scope>NUCLEOTIDE SEQUENCE [LARGE SCALE GENOMIC DNA]</scope>
    <source>
        <strain evidence="5">CCUG 55995</strain>
    </source>
</reference>
<feature type="transmembrane region" description="Helical" evidence="3">
    <location>
        <begin position="427"/>
        <end position="449"/>
    </location>
</feature>
<evidence type="ECO:0008006" key="6">
    <source>
        <dbReference type="Google" id="ProtNLM"/>
    </source>
</evidence>
<feature type="transmembrane region" description="Helical" evidence="3">
    <location>
        <begin position="215"/>
        <end position="232"/>
    </location>
</feature>
<feature type="transmembrane region" description="Helical" evidence="3">
    <location>
        <begin position="265"/>
        <end position="286"/>
    </location>
</feature>
<feature type="transmembrane region" description="Helical" evidence="3">
    <location>
        <begin position="162"/>
        <end position="180"/>
    </location>
</feature>
<feature type="transmembrane region" description="Helical" evidence="3">
    <location>
        <begin position="892"/>
        <end position="912"/>
    </location>
</feature>
<feature type="transmembrane region" description="Helical" evidence="3">
    <location>
        <begin position="924"/>
        <end position="942"/>
    </location>
</feature>
<feature type="region of interest" description="Disordered" evidence="2">
    <location>
        <begin position="295"/>
        <end position="314"/>
    </location>
</feature>
<feature type="transmembrane region" description="Helical" evidence="3">
    <location>
        <begin position="728"/>
        <end position="761"/>
    </location>
</feature>
<evidence type="ECO:0000313" key="4">
    <source>
        <dbReference type="EMBL" id="MFC4640238.1"/>
    </source>
</evidence>
<accession>A0ABV9IEC4</accession>
<dbReference type="RefSeq" id="WP_380063220.1">
    <property type="nucleotide sequence ID" value="NZ_JBHSEI010000015.1"/>
</dbReference>
<feature type="transmembrane region" description="Helical" evidence="3">
    <location>
        <begin position="597"/>
        <end position="615"/>
    </location>
</feature>
<feature type="transmembrane region" description="Helical" evidence="3">
    <location>
        <begin position="496"/>
        <end position="514"/>
    </location>
</feature>
<feature type="coiled-coil region" evidence="1">
    <location>
        <begin position="13"/>
        <end position="40"/>
    </location>
</feature>
<dbReference type="Proteomes" id="UP001595952">
    <property type="component" value="Unassembled WGS sequence"/>
</dbReference>
<evidence type="ECO:0000256" key="1">
    <source>
        <dbReference type="SAM" id="Coils"/>
    </source>
</evidence>
<feature type="transmembrane region" description="Helical" evidence="3">
    <location>
        <begin position="461"/>
        <end position="490"/>
    </location>
</feature>
<keyword evidence="1" id="KW-0175">Coiled coil</keyword>
<name>A0ABV9IEC4_9DEIO</name>
<feature type="transmembrane region" description="Helical" evidence="3">
    <location>
        <begin position="666"/>
        <end position="683"/>
    </location>
</feature>
<feature type="transmembrane region" description="Helical" evidence="3">
    <location>
        <begin position="773"/>
        <end position="798"/>
    </location>
</feature>